<name>A0A1Y2LU03_EPING</name>
<evidence type="ECO:0000256" key="1">
    <source>
        <dbReference type="ARBA" id="ARBA00004141"/>
    </source>
</evidence>
<feature type="transmembrane region" description="Helical" evidence="6">
    <location>
        <begin position="126"/>
        <end position="149"/>
    </location>
</feature>
<proteinExistence type="inferred from homology"/>
<dbReference type="Proteomes" id="UP000193240">
    <property type="component" value="Unassembled WGS sequence"/>
</dbReference>
<dbReference type="InterPro" id="IPR000791">
    <property type="entry name" value="Gpr1/Fun34/SatP-like"/>
</dbReference>
<organism evidence="7 8">
    <name type="scientific">Epicoccum nigrum</name>
    <name type="common">Soil fungus</name>
    <name type="synonym">Epicoccum purpurascens</name>
    <dbReference type="NCBI Taxonomy" id="105696"/>
    <lineage>
        <taxon>Eukaryota</taxon>
        <taxon>Fungi</taxon>
        <taxon>Dikarya</taxon>
        <taxon>Ascomycota</taxon>
        <taxon>Pezizomycotina</taxon>
        <taxon>Dothideomycetes</taxon>
        <taxon>Pleosporomycetidae</taxon>
        <taxon>Pleosporales</taxon>
        <taxon>Pleosporineae</taxon>
        <taxon>Didymellaceae</taxon>
        <taxon>Epicoccum</taxon>
    </lineage>
</organism>
<dbReference type="PANTHER" id="PTHR31123:SF4">
    <property type="entry name" value="PROTEIN ALCS"/>
    <property type="match status" value="1"/>
</dbReference>
<evidence type="ECO:0000313" key="7">
    <source>
        <dbReference type="EMBL" id="OSS46707.1"/>
    </source>
</evidence>
<evidence type="ECO:0000256" key="5">
    <source>
        <dbReference type="ARBA" id="ARBA00023136"/>
    </source>
</evidence>
<dbReference type="Pfam" id="PF01184">
    <property type="entry name" value="Gpr1_Fun34_YaaH"/>
    <property type="match status" value="1"/>
</dbReference>
<dbReference type="AlphaFoldDB" id="A0A1Y2LU03"/>
<keyword evidence="5 6" id="KW-0472">Membrane</keyword>
<dbReference type="InParanoid" id="A0A1Y2LU03"/>
<evidence type="ECO:0000256" key="4">
    <source>
        <dbReference type="ARBA" id="ARBA00022989"/>
    </source>
</evidence>
<keyword evidence="3 6" id="KW-0812">Transmembrane</keyword>
<evidence type="ECO:0000313" key="8">
    <source>
        <dbReference type="Proteomes" id="UP000193240"/>
    </source>
</evidence>
<feature type="transmembrane region" description="Helical" evidence="6">
    <location>
        <begin position="169"/>
        <end position="191"/>
    </location>
</feature>
<dbReference type="EMBL" id="KZ107850">
    <property type="protein sequence ID" value="OSS46707.1"/>
    <property type="molecule type" value="Genomic_DNA"/>
</dbReference>
<dbReference type="GO" id="GO:0005886">
    <property type="term" value="C:plasma membrane"/>
    <property type="evidence" value="ECO:0007669"/>
    <property type="project" value="TreeGrafter"/>
</dbReference>
<accession>A0A1Y2LU03</accession>
<feature type="transmembrane region" description="Helical" evidence="6">
    <location>
        <begin position="100"/>
        <end position="119"/>
    </location>
</feature>
<protein>
    <recommendedName>
        <fullName evidence="9">GPR1/FUN34/YaaH-class plasma membrane protein</fullName>
    </recommendedName>
</protein>
<comment type="subcellular location">
    <subcellularLocation>
        <location evidence="1">Membrane</location>
        <topology evidence="1">Multi-pass membrane protein</topology>
    </subcellularLocation>
</comment>
<dbReference type="GO" id="GO:0015123">
    <property type="term" value="F:acetate transmembrane transporter activity"/>
    <property type="evidence" value="ECO:0007669"/>
    <property type="project" value="TreeGrafter"/>
</dbReference>
<dbReference type="InterPro" id="IPR051633">
    <property type="entry name" value="AceTr"/>
</dbReference>
<evidence type="ECO:0000256" key="3">
    <source>
        <dbReference type="ARBA" id="ARBA00022692"/>
    </source>
</evidence>
<feature type="transmembrane region" description="Helical" evidence="6">
    <location>
        <begin position="235"/>
        <end position="259"/>
    </location>
</feature>
<reference evidence="7 8" key="1">
    <citation type="journal article" date="2017" name="Genome Announc.">
        <title>Genome sequence of the saprophytic ascomycete Epicoccum nigrum ICMP 19927 strain isolated from New Zealand.</title>
        <authorList>
            <person name="Fokin M."/>
            <person name="Fleetwood D."/>
            <person name="Weir B.S."/>
            <person name="Villas-Boas S.G."/>
        </authorList>
    </citation>
    <scope>NUCLEOTIDE SEQUENCE [LARGE SCALE GENOMIC DNA]</scope>
    <source>
        <strain evidence="7 8">ICMP 19927</strain>
    </source>
</reference>
<evidence type="ECO:0000256" key="6">
    <source>
        <dbReference type="SAM" id="Phobius"/>
    </source>
</evidence>
<gene>
    <name evidence="7" type="ORF">B5807_09015</name>
</gene>
<evidence type="ECO:0008006" key="9">
    <source>
        <dbReference type="Google" id="ProtNLM"/>
    </source>
</evidence>
<dbReference type="PANTHER" id="PTHR31123">
    <property type="entry name" value="ACCUMULATION OF DYADS PROTEIN 2-RELATED"/>
    <property type="match status" value="1"/>
</dbReference>
<keyword evidence="8" id="KW-1185">Reference proteome</keyword>
<dbReference type="OMA" id="FMICATR"/>
<keyword evidence="4 6" id="KW-1133">Transmembrane helix</keyword>
<feature type="transmembrane region" description="Helical" evidence="6">
    <location>
        <begin position="198"/>
        <end position="223"/>
    </location>
</feature>
<evidence type="ECO:0000256" key="2">
    <source>
        <dbReference type="ARBA" id="ARBA00005587"/>
    </source>
</evidence>
<sequence length="286" mass="31026">MASQDHFMGPDNHRVASTGTHFDSEEKFRYELAKTVTLTPELYERLFISPKTQVAGDLRNRFGNPTPIGVLGFSVGVIPLAISFMGWQGSGGSSVATTTINIWFGGVLLWFAAIGEFLLGNTFPMMVFFAYGAHFLSFATTSIPWYNAIGYFNPDGSGIGSPGVENQTAVWTASYAFYPMVMCILSFIFLIGSLRTNLVFVLIFIFATIGFGLGAGAFFHLAHGNTVVGLRLAKGLGACFFATGVLGFYFLLALVVAIMELPIPDIPVFDMSTVIKARSRGVIKEE</sequence>
<comment type="similarity">
    <text evidence="2">Belongs to the acetate uptake transporter (AceTr) (TC 2.A.96) family.</text>
</comment>
<feature type="transmembrane region" description="Helical" evidence="6">
    <location>
        <begin position="68"/>
        <end position="88"/>
    </location>
</feature>